<dbReference type="RefSeq" id="WP_068668336.1">
    <property type="nucleotide sequence ID" value="NZ_LWLG01000001.1"/>
</dbReference>
<dbReference type="Proteomes" id="UP000078390">
    <property type="component" value="Unassembled WGS sequence"/>
</dbReference>
<dbReference type="AlphaFoldDB" id="A0A179D796"/>
<protein>
    <submittedName>
        <fullName evidence="3">Electron transfer flavoprotein, beta subunit</fullName>
    </submittedName>
</protein>
<dbReference type="GO" id="GO:0009055">
    <property type="term" value="F:electron transfer activity"/>
    <property type="evidence" value="ECO:0007669"/>
    <property type="project" value="InterPro"/>
</dbReference>
<name>A0A179D796_9BACT</name>
<dbReference type="OrthoDB" id="9804960at2"/>
<dbReference type="SUPFAM" id="SSF52402">
    <property type="entry name" value="Adenine nucleotide alpha hydrolases-like"/>
    <property type="match status" value="1"/>
</dbReference>
<dbReference type="PIRSF" id="PIRSF000090">
    <property type="entry name" value="Beta-ETF"/>
    <property type="match status" value="1"/>
</dbReference>
<sequence length="261" mass="28384">MNLIVCLKPVPEPGTVKVDPETHTLKRASSELIINPPDRFALEMAVELKERYGGKVTALMMGPPNAVPLLKEAYALGADELVLLSDRAFAGSDTLATSYALAKAIQKLSPFDLVLMGKASIDGETAQVGPETGAWLGIPSITQVKTLVRGENDAWVARRIFEDFEEEVEFSPPAVITVEPETNDPRPPSLKRLLAVRNLEPQVLSARQVDCDPTKTGLSGSPTQVLDVFTPTYEGKREVLSGEPEEVVEKLVSILRERGLI</sequence>
<dbReference type="InterPro" id="IPR033948">
    <property type="entry name" value="ETF_beta_N"/>
</dbReference>
<gene>
    <name evidence="3" type="ORF">TDIS_0179</name>
</gene>
<evidence type="ECO:0000313" key="4">
    <source>
        <dbReference type="Proteomes" id="UP000078390"/>
    </source>
</evidence>
<dbReference type="Gene3D" id="3.40.50.620">
    <property type="entry name" value="HUPs"/>
    <property type="match status" value="1"/>
</dbReference>
<dbReference type="Pfam" id="PF01012">
    <property type="entry name" value="ETF"/>
    <property type="match status" value="1"/>
</dbReference>
<feature type="domain" description="Electron transfer flavoprotein alpha/beta-subunit N-terminal" evidence="2">
    <location>
        <begin position="22"/>
        <end position="213"/>
    </location>
</feature>
<dbReference type="SMART" id="SM00893">
    <property type="entry name" value="ETF"/>
    <property type="match status" value="1"/>
</dbReference>
<proteinExistence type="predicted"/>
<keyword evidence="1" id="KW-0249">Electron transport</keyword>
<dbReference type="InterPro" id="IPR014730">
    <property type="entry name" value="ETF_a/b_N"/>
</dbReference>
<dbReference type="PATRIC" id="fig|999894.6.peg.180"/>
<accession>A0A179D796</accession>
<evidence type="ECO:0000256" key="1">
    <source>
        <dbReference type="ARBA" id="ARBA00022982"/>
    </source>
</evidence>
<dbReference type="EMBL" id="LWLG01000001">
    <property type="protein sequence ID" value="OAQ21661.1"/>
    <property type="molecule type" value="Genomic_DNA"/>
</dbReference>
<evidence type="ECO:0000259" key="2">
    <source>
        <dbReference type="SMART" id="SM00893"/>
    </source>
</evidence>
<dbReference type="PANTHER" id="PTHR21294">
    <property type="entry name" value="ELECTRON TRANSFER FLAVOPROTEIN BETA-SUBUNIT"/>
    <property type="match status" value="1"/>
</dbReference>
<keyword evidence="1" id="KW-0813">Transport</keyword>
<dbReference type="STRING" id="999894.TDIS_0179"/>
<dbReference type="CDD" id="cd01714">
    <property type="entry name" value="ETF_beta"/>
    <property type="match status" value="1"/>
</dbReference>
<organism evidence="3 4">
    <name type="scientific">Thermosulfurimonas dismutans</name>
    <dbReference type="NCBI Taxonomy" id="999894"/>
    <lineage>
        <taxon>Bacteria</taxon>
        <taxon>Pseudomonadati</taxon>
        <taxon>Thermodesulfobacteriota</taxon>
        <taxon>Thermodesulfobacteria</taxon>
        <taxon>Thermodesulfobacteriales</taxon>
        <taxon>Thermodesulfobacteriaceae</taxon>
        <taxon>Thermosulfurimonas</taxon>
    </lineage>
</organism>
<dbReference type="PANTHER" id="PTHR21294:SF17">
    <property type="entry name" value="PROTEIN FIXA"/>
    <property type="match status" value="1"/>
</dbReference>
<dbReference type="InterPro" id="IPR014729">
    <property type="entry name" value="Rossmann-like_a/b/a_fold"/>
</dbReference>
<evidence type="ECO:0000313" key="3">
    <source>
        <dbReference type="EMBL" id="OAQ21661.1"/>
    </source>
</evidence>
<keyword evidence="4" id="KW-1185">Reference proteome</keyword>
<reference evidence="3 4" key="1">
    <citation type="submission" date="2016-04" db="EMBL/GenBank/DDBJ databases">
        <title>Genome analysis of Thermosulfurimonas dismutans, the first thermophilic sulfur-disproportionating bacterium of the phylum Thermodesulfobacteria.</title>
        <authorList>
            <person name="Mardanov A.V."/>
            <person name="Beletsky A.V."/>
            <person name="Kadnikov V.V."/>
            <person name="Slobodkin A.I."/>
            <person name="Ravin N.V."/>
        </authorList>
    </citation>
    <scope>NUCLEOTIDE SEQUENCE [LARGE SCALE GENOMIC DNA]</scope>
    <source>
        <strain evidence="3 4">S95</strain>
    </source>
</reference>
<dbReference type="InterPro" id="IPR012255">
    <property type="entry name" value="ETF_b"/>
</dbReference>
<comment type="caution">
    <text evidence="3">The sequence shown here is derived from an EMBL/GenBank/DDBJ whole genome shotgun (WGS) entry which is preliminary data.</text>
</comment>